<comment type="caution">
    <text evidence="2">The sequence shown here is derived from an EMBL/GenBank/DDBJ whole genome shotgun (WGS) entry which is preliminary data.</text>
</comment>
<evidence type="ECO:0000256" key="1">
    <source>
        <dbReference type="SAM" id="MobiDB-lite"/>
    </source>
</evidence>
<evidence type="ECO:0000313" key="2">
    <source>
        <dbReference type="EMBL" id="KAG1328077.1"/>
    </source>
</evidence>
<feature type="compositionally biased region" description="Low complexity" evidence="1">
    <location>
        <begin position="17"/>
        <end position="29"/>
    </location>
</feature>
<feature type="compositionally biased region" description="Polar residues" evidence="1">
    <location>
        <begin position="1"/>
        <end position="10"/>
    </location>
</feature>
<feature type="compositionally biased region" description="Low complexity" evidence="1">
    <location>
        <begin position="38"/>
        <end position="48"/>
    </location>
</feature>
<name>A0A8K0MVM7_COCNU</name>
<organism evidence="2 3">
    <name type="scientific">Cocos nucifera</name>
    <name type="common">Coconut palm</name>
    <dbReference type="NCBI Taxonomy" id="13894"/>
    <lineage>
        <taxon>Eukaryota</taxon>
        <taxon>Viridiplantae</taxon>
        <taxon>Streptophyta</taxon>
        <taxon>Embryophyta</taxon>
        <taxon>Tracheophyta</taxon>
        <taxon>Spermatophyta</taxon>
        <taxon>Magnoliopsida</taxon>
        <taxon>Liliopsida</taxon>
        <taxon>Arecaceae</taxon>
        <taxon>Arecoideae</taxon>
        <taxon>Cocoseae</taxon>
        <taxon>Attaleinae</taxon>
        <taxon>Cocos</taxon>
    </lineage>
</organism>
<reference evidence="2" key="2">
    <citation type="submission" date="2019-07" db="EMBL/GenBank/DDBJ databases">
        <authorList>
            <person name="Yang Y."/>
            <person name="Bocs S."/>
            <person name="Baudouin L."/>
        </authorList>
    </citation>
    <scope>NUCLEOTIDE SEQUENCE</scope>
    <source>
        <tissue evidence="2">Spear leaf of Hainan Tall coconut</tissue>
    </source>
</reference>
<sequence>MSSKINSSSLPIPHRLPTNSPSFNTSSNSLRFKHRPHSAPSSSYTSPSKQVALDKVKPSPSIWNVKFETLEGCKLGISRYPDFEYNARGGIGTGIGRKEEEARNDDTMLVSFDVGTLYIPPLTGATTKFLGLPLPPSLKIDIVPEFFQGTISKESGKVDLQFGAKFWFSVGSIYKAPPLMVETTLTSEESTGKLRGGRGERINGEGRCRLVGVALVNPINDILMNSFLGLPTECIAEMNARISIDPST</sequence>
<dbReference type="OrthoDB" id="2019561at2759"/>
<dbReference type="PANTHER" id="PTHR35320:SF1">
    <property type="entry name" value="ATP-DEPENDENT CLP PROTEASE ATP-BINDING SUBUNIT"/>
    <property type="match status" value="1"/>
</dbReference>
<evidence type="ECO:0000313" key="3">
    <source>
        <dbReference type="Proteomes" id="UP000797356"/>
    </source>
</evidence>
<protein>
    <submittedName>
        <fullName evidence="2">Uncharacterized protein</fullName>
    </submittedName>
</protein>
<dbReference type="Proteomes" id="UP000797356">
    <property type="component" value="Chromosome 1"/>
</dbReference>
<dbReference type="EMBL" id="CM017872">
    <property type="protein sequence ID" value="KAG1328077.1"/>
    <property type="molecule type" value="Genomic_DNA"/>
</dbReference>
<feature type="region of interest" description="Disordered" evidence="1">
    <location>
        <begin position="1"/>
        <end position="51"/>
    </location>
</feature>
<dbReference type="AlphaFoldDB" id="A0A8K0MVM7"/>
<reference evidence="2" key="1">
    <citation type="journal article" date="2017" name="Gigascience">
        <title>The genome draft of coconut (Cocos nucifera).</title>
        <authorList>
            <person name="Xiao Y."/>
            <person name="Xu P."/>
            <person name="Fan H."/>
            <person name="Baudouin L."/>
            <person name="Xia W."/>
            <person name="Bocs S."/>
            <person name="Xu J."/>
            <person name="Li Q."/>
            <person name="Guo A."/>
            <person name="Zhou L."/>
            <person name="Li J."/>
            <person name="Wu Y."/>
            <person name="Ma Z."/>
            <person name="Armero A."/>
            <person name="Issali A.E."/>
            <person name="Liu N."/>
            <person name="Peng M."/>
            <person name="Yang Y."/>
        </authorList>
    </citation>
    <scope>NUCLEOTIDE SEQUENCE</scope>
    <source>
        <tissue evidence="2">Spear leaf of Hainan Tall coconut</tissue>
    </source>
</reference>
<gene>
    <name evidence="2" type="ORF">COCNU_01G020110</name>
</gene>
<dbReference type="PANTHER" id="PTHR35320">
    <property type="entry name" value="ATP-DEPENDENT CLP PROTEASE ATP-BINDING SUBUNIT"/>
    <property type="match status" value="1"/>
</dbReference>
<keyword evidence="3" id="KW-1185">Reference proteome</keyword>
<accession>A0A8K0MVM7</accession>
<proteinExistence type="predicted"/>